<keyword evidence="1 2" id="KW-0129">CBS domain</keyword>
<organism evidence="4 5">
    <name type="scientific">Haloarcula salina</name>
    <dbReference type="NCBI Taxonomy" id="1429914"/>
    <lineage>
        <taxon>Archaea</taxon>
        <taxon>Methanobacteriati</taxon>
        <taxon>Methanobacteriota</taxon>
        <taxon>Stenosarchaea group</taxon>
        <taxon>Halobacteria</taxon>
        <taxon>Halobacteriales</taxon>
        <taxon>Haloarculaceae</taxon>
        <taxon>Haloarcula</taxon>
    </lineage>
</organism>
<dbReference type="CDD" id="cd09836">
    <property type="entry name" value="CBS_pair_arch"/>
    <property type="match status" value="1"/>
</dbReference>
<evidence type="ECO:0000313" key="4">
    <source>
        <dbReference type="EMBL" id="MBV0900694.1"/>
    </source>
</evidence>
<dbReference type="SMART" id="SM00116">
    <property type="entry name" value="CBS"/>
    <property type="match status" value="2"/>
</dbReference>
<dbReference type="Pfam" id="PF00571">
    <property type="entry name" value="CBS"/>
    <property type="match status" value="2"/>
</dbReference>
<dbReference type="SUPFAM" id="SSF54631">
    <property type="entry name" value="CBS-domain pair"/>
    <property type="match status" value="1"/>
</dbReference>
<sequence>MDDVFVGRLMSAPVSSVDAETDANEAARLMLQENISSVAVVDDDGDLEGILTSTDFVQIAARDGASAEVAVATHMSSDPVTVTVNDSIVEAADLMLEHGVHHLPVVDETEGLVGMLTTTDLTAYVSGLEVRSPPTLA</sequence>
<reference evidence="4" key="1">
    <citation type="submission" date="2021-06" db="EMBL/GenBank/DDBJ databases">
        <title>New haloarchaea isolates fom saline soil.</title>
        <authorList>
            <person name="Duran-Viseras A."/>
            <person name="Sanchez-Porro C.S."/>
            <person name="Ventosa A."/>
        </authorList>
    </citation>
    <scope>NUCLEOTIDE SEQUENCE</scope>
    <source>
        <strain evidence="4">JCM 18369</strain>
    </source>
</reference>
<comment type="caution">
    <text evidence="4">The sequence shown here is derived from an EMBL/GenBank/DDBJ whole genome shotgun (WGS) entry which is preliminary data.</text>
</comment>
<dbReference type="InterPro" id="IPR051257">
    <property type="entry name" value="Diverse_CBS-Domain"/>
</dbReference>
<dbReference type="PANTHER" id="PTHR43080">
    <property type="entry name" value="CBS DOMAIN-CONTAINING PROTEIN CBSX3, MITOCHONDRIAL"/>
    <property type="match status" value="1"/>
</dbReference>
<proteinExistence type="predicted"/>
<dbReference type="EMBL" id="JAHQXE010000001">
    <property type="protein sequence ID" value="MBV0900694.1"/>
    <property type="molecule type" value="Genomic_DNA"/>
</dbReference>
<evidence type="ECO:0000259" key="3">
    <source>
        <dbReference type="PROSITE" id="PS51371"/>
    </source>
</evidence>
<dbReference type="RefSeq" id="WP_162412020.1">
    <property type="nucleotide sequence ID" value="NZ_JAHQXE010000001.1"/>
</dbReference>
<accession>A0AA41FZ71</accession>
<evidence type="ECO:0000313" key="5">
    <source>
        <dbReference type="Proteomes" id="UP001166304"/>
    </source>
</evidence>
<gene>
    <name evidence="4" type="ORF">KTS37_02735</name>
</gene>
<feature type="domain" description="CBS" evidence="3">
    <location>
        <begin position="10"/>
        <end position="66"/>
    </location>
</feature>
<keyword evidence="5" id="KW-1185">Reference proteome</keyword>
<dbReference type="InterPro" id="IPR000644">
    <property type="entry name" value="CBS_dom"/>
</dbReference>
<feature type="domain" description="CBS" evidence="3">
    <location>
        <begin position="75"/>
        <end position="132"/>
    </location>
</feature>
<dbReference type="Proteomes" id="UP001166304">
    <property type="component" value="Unassembled WGS sequence"/>
</dbReference>
<evidence type="ECO:0000256" key="2">
    <source>
        <dbReference type="PROSITE-ProRule" id="PRU00703"/>
    </source>
</evidence>
<dbReference type="PANTHER" id="PTHR43080:SF2">
    <property type="entry name" value="CBS DOMAIN-CONTAINING PROTEIN"/>
    <property type="match status" value="1"/>
</dbReference>
<dbReference type="Gene3D" id="3.10.580.10">
    <property type="entry name" value="CBS-domain"/>
    <property type="match status" value="1"/>
</dbReference>
<protein>
    <submittedName>
        <fullName evidence="4">CBS domain-containing protein</fullName>
    </submittedName>
</protein>
<dbReference type="AlphaFoldDB" id="A0AA41FZ71"/>
<evidence type="ECO:0000256" key="1">
    <source>
        <dbReference type="ARBA" id="ARBA00023122"/>
    </source>
</evidence>
<dbReference type="PROSITE" id="PS51371">
    <property type="entry name" value="CBS"/>
    <property type="match status" value="2"/>
</dbReference>
<name>A0AA41FZ71_9EURY</name>
<dbReference type="InterPro" id="IPR046342">
    <property type="entry name" value="CBS_dom_sf"/>
</dbReference>